<protein>
    <submittedName>
        <fullName evidence="2">Uncharacterized protein</fullName>
    </submittedName>
</protein>
<name>A0A0F9CXS7_9ZZZZ</name>
<evidence type="ECO:0000313" key="2">
    <source>
        <dbReference type="EMBL" id="KKL54089.1"/>
    </source>
</evidence>
<dbReference type="EMBL" id="LAZR01015349">
    <property type="protein sequence ID" value="KKM13584.1"/>
    <property type="molecule type" value="Genomic_DNA"/>
</dbReference>
<dbReference type="EMBL" id="LAZR01031324">
    <property type="protein sequence ID" value="KKL54089.1"/>
    <property type="molecule type" value="Genomic_DNA"/>
</dbReference>
<reference evidence="2" key="1">
    <citation type="journal article" date="2015" name="Nature">
        <title>Complex archaea that bridge the gap between prokaryotes and eukaryotes.</title>
        <authorList>
            <person name="Spang A."/>
            <person name="Saw J.H."/>
            <person name="Jorgensen S.L."/>
            <person name="Zaremba-Niedzwiedzka K."/>
            <person name="Martijn J."/>
            <person name="Lind A.E."/>
            <person name="van Eijk R."/>
            <person name="Schleper C."/>
            <person name="Guy L."/>
            <person name="Ettema T.J."/>
        </authorList>
    </citation>
    <scope>NUCLEOTIDE SEQUENCE</scope>
</reference>
<sequence length="80" mass="9294">MESKGKGGRMIDQMIVESNIRVNGITKAYIHIEFMENIKLTNNRYWYEIREPGKGKCLSTGEIEHDSENPIELIKKILKI</sequence>
<gene>
    <name evidence="4" type="ORF">LCGC14_1714830</name>
    <name evidence="3" type="ORF">LCGC14_1812990</name>
    <name evidence="2" type="ORF">LCGC14_2268870</name>
    <name evidence="1" type="ORF">LCGC14_2757060</name>
</gene>
<accession>A0A0F9CXS7</accession>
<evidence type="ECO:0000313" key="4">
    <source>
        <dbReference type="EMBL" id="KKM13584.1"/>
    </source>
</evidence>
<proteinExistence type="predicted"/>
<comment type="caution">
    <text evidence="2">The sequence shown here is derived from an EMBL/GenBank/DDBJ whole genome shotgun (WGS) entry which is preliminary data.</text>
</comment>
<organism evidence="2">
    <name type="scientific">marine sediment metagenome</name>
    <dbReference type="NCBI Taxonomy" id="412755"/>
    <lineage>
        <taxon>unclassified sequences</taxon>
        <taxon>metagenomes</taxon>
        <taxon>ecological metagenomes</taxon>
    </lineage>
</organism>
<dbReference type="AlphaFoldDB" id="A0A0F9CXS7"/>
<evidence type="ECO:0000313" key="1">
    <source>
        <dbReference type="EMBL" id="KKK87058.1"/>
    </source>
</evidence>
<dbReference type="EMBL" id="LAZR01050573">
    <property type="protein sequence ID" value="KKK87058.1"/>
    <property type="molecule type" value="Genomic_DNA"/>
</dbReference>
<dbReference type="EMBL" id="LAZR01017642">
    <property type="protein sequence ID" value="KKL99580.1"/>
    <property type="molecule type" value="Genomic_DNA"/>
</dbReference>
<evidence type="ECO:0000313" key="3">
    <source>
        <dbReference type="EMBL" id="KKL99580.1"/>
    </source>
</evidence>